<dbReference type="InterPro" id="IPR001841">
    <property type="entry name" value="Znf_RING"/>
</dbReference>
<feature type="region of interest" description="Disordered" evidence="7">
    <location>
        <begin position="295"/>
        <end position="321"/>
    </location>
</feature>
<dbReference type="InterPro" id="IPR018957">
    <property type="entry name" value="Znf_C3HC4_RING-type"/>
</dbReference>
<name>A0A811L3Y4_9BILA</name>
<evidence type="ECO:0000256" key="2">
    <source>
        <dbReference type="ARBA" id="ARBA00022723"/>
    </source>
</evidence>
<accession>A0A811L3Y4</accession>
<evidence type="ECO:0000256" key="4">
    <source>
        <dbReference type="ARBA" id="ARBA00022833"/>
    </source>
</evidence>
<dbReference type="GO" id="GO:0008270">
    <property type="term" value="F:zinc ion binding"/>
    <property type="evidence" value="ECO:0007669"/>
    <property type="project" value="UniProtKB-KW"/>
</dbReference>
<reference evidence="9" key="1">
    <citation type="submission" date="2020-09" db="EMBL/GenBank/DDBJ databases">
        <authorList>
            <person name="Kikuchi T."/>
        </authorList>
    </citation>
    <scope>NUCLEOTIDE SEQUENCE</scope>
    <source>
        <strain evidence="9">SH1</strain>
    </source>
</reference>
<evidence type="ECO:0000259" key="8">
    <source>
        <dbReference type="PROSITE" id="PS50089"/>
    </source>
</evidence>
<dbReference type="OrthoDB" id="5792560at2759"/>
<feature type="domain" description="RING-type" evidence="8">
    <location>
        <begin position="16"/>
        <end position="58"/>
    </location>
</feature>
<feature type="compositionally biased region" description="Basic residues" evidence="7">
    <location>
        <begin position="312"/>
        <end position="321"/>
    </location>
</feature>
<dbReference type="Proteomes" id="UP000614601">
    <property type="component" value="Unassembled WGS sequence"/>
</dbReference>
<dbReference type="Pfam" id="PF00097">
    <property type="entry name" value="zf-C3HC4"/>
    <property type="match status" value="1"/>
</dbReference>
<sequence length="321" mass="36398">MPSAEHDKALKQFIECSICCNLMKDPRMLPCGHRLCFECCKSCCENDGGSTLMCPECRSRFGMDELIKDYSLMHFAEKMARMSTESEHEEPEKEEPKEEFNDTCSLCKKVIRSDKVYCCPKCPRHDAHLVEKLCSECVAQCHQYHDYVTRDKAQATATESLENAESDLRDLMSRFYEYRDRCYDKGDELNALLTDLHERCKNSQDIVKNDFKAEQIEHIDNFKACLASLATEISEFFNSSEEKWRQICDKTRALMLSKFGPTTSSGLNSSQGSTTNLNSAGTSVGTVAPPHNVFSSSTGTASRVSYGTKKYQQARKRGQMT</sequence>
<dbReference type="InterPro" id="IPR050143">
    <property type="entry name" value="TRIM/RBCC"/>
</dbReference>
<protein>
    <recommendedName>
        <fullName evidence="8">RING-type domain-containing protein</fullName>
    </recommendedName>
</protein>
<evidence type="ECO:0000256" key="1">
    <source>
        <dbReference type="ARBA" id="ARBA00008518"/>
    </source>
</evidence>
<feature type="coiled-coil region" evidence="6">
    <location>
        <begin position="154"/>
        <end position="181"/>
    </location>
</feature>
<dbReference type="PROSITE" id="PS50089">
    <property type="entry name" value="ZF_RING_2"/>
    <property type="match status" value="1"/>
</dbReference>
<evidence type="ECO:0000256" key="3">
    <source>
        <dbReference type="ARBA" id="ARBA00022771"/>
    </source>
</evidence>
<keyword evidence="6" id="KW-0175">Coiled coil</keyword>
<comment type="caution">
    <text evidence="9">The sequence shown here is derived from an EMBL/GenBank/DDBJ whole genome shotgun (WGS) entry which is preliminary data.</text>
</comment>
<dbReference type="EMBL" id="CAJFCW020000005">
    <property type="protein sequence ID" value="CAG9118934.1"/>
    <property type="molecule type" value="Genomic_DNA"/>
</dbReference>
<evidence type="ECO:0000256" key="5">
    <source>
        <dbReference type="PROSITE-ProRule" id="PRU00175"/>
    </source>
</evidence>
<dbReference type="EMBL" id="CAJFDH010000005">
    <property type="protein sequence ID" value="CAD5223835.1"/>
    <property type="molecule type" value="Genomic_DNA"/>
</dbReference>
<evidence type="ECO:0000313" key="10">
    <source>
        <dbReference type="Proteomes" id="UP000614601"/>
    </source>
</evidence>
<dbReference type="PANTHER" id="PTHR24103">
    <property type="entry name" value="E3 UBIQUITIN-PROTEIN LIGASE TRIM"/>
    <property type="match status" value="1"/>
</dbReference>
<keyword evidence="2" id="KW-0479">Metal-binding</keyword>
<evidence type="ECO:0000256" key="7">
    <source>
        <dbReference type="SAM" id="MobiDB-lite"/>
    </source>
</evidence>
<gene>
    <name evidence="9" type="ORF">BOKJ2_LOCUS10605</name>
</gene>
<evidence type="ECO:0000313" key="9">
    <source>
        <dbReference type="EMBL" id="CAD5223835.1"/>
    </source>
</evidence>
<feature type="compositionally biased region" description="Polar residues" evidence="7">
    <location>
        <begin position="295"/>
        <end position="305"/>
    </location>
</feature>
<dbReference type="SUPFAM" id="SSF57850">
    <property type="entry name" value="RING/U-box"/>
    <property type="match status" value="1"/>
</dbReference>
<organism evidence="9 10">
    <name type="scientific">Bursaphelenchus okinawaensis</name>
    <dbReference type="NCBI Taxonomy" id="465554"/>
    <lineage>
        <taxon>Eukaryota</taxon>
        <taxon>Metazoa</taxon>
        <taxon>Ecdysozoa</taxon>
        <taxon>Nematoda</taxon>
        <taxon>Chromadorea</taxon>
        <taxon>Rhabditida</taxon>
        <taxon>Tylenchina</taxon>
        <taxon>Tylenchomorpha</taxon>
        <taxon>Aphelenchoidea</taxon>
        <taxon>Aphelenchoididae</taxon>
        <taxon>Bursaphelenchus</taxon>
    </lineage>
</organism>
<proteinExistence type="inferred from homology"/>
<dbReference type="InterPro" id="IPR013083">
    <property type="entry name" value="Znf_RING/FYVE/PHD"/>
</dbReference>
<evidence type="ECO:0000256" key="6">
    <source>
        <dbReference type="SAM" id="Coils"/>
    </source>
</evidence>
<dbReference type="Gene3D" id="3.30.40.10">
    <property type="entry name" value="Zinc/RING finger domain, C3HC4 (zinc finger)"/>
    <property type="match status" value="1"/>
</dbReference>
<dbReference type="Proteomes" id="UP000783686">
    <property type="component" value="Unassembled WGS sequence"/>
</dbReference>
<keyword evidence="10" id="KW-1185">Reference proteome</keyword>
<feature type="region of interest" description="Disordered" evidence="7">
    <location>
        <begin position="263"/>
        <end position="282"/>
    </location>
</feature>
<dbReference type="AlphaFoldDB" id="A0A811L3Y4"/>
<dbReference type="SMART" id="SM00184">
    <property type="entry name" value="RING"/>
    <property type="match status" value="1"/>
</dbReference>
<keyword evidence="4" id="KW-0862">Zinc</keyword>
<comment type="similarity">
    <text evidence="1">Belongs to the TRIM/RBCC family.</text>
</comment>
<keyword evidence="3 5" id="KW-0863">Zinc-finger</keyword>